<organism evidence="3 4">
    <name type="scientific">Hymenobacter nivis</name>
    <dbReference type="NCBI Taxonomy" id="1850093"/>
    <lineage>
        <taxon>Bacteria</taxon>
        <taxon>Pseudomonadati</taxon>
        <taxon>Bacteroidota</taxon>
        <taxon>Cytophagia</taxon>
        <taxon>Cytophagales</taxon>
        <taxon>Hymenobacteraceae</taxon>
        <taxon>Hymenobacter</taxon>
    </lineage>
</organism>
<evidence type="ECO:0000256" key="1">
    <source>
        <dbReference type="SAM" id="MobiDB-lite"/>
    </source>
</evidence>
<dbReference type="PROSITE" id="PS51257">
    <property type="entry name" value="PROKAR_LIPOPROTEIN"/>
    <property type="match status" value="1"/>
</dbReference>
<dbReference type="AlphaFoldDB" id="A0A502GY55"/>
<name>A0A502GY55_9BACT</name>
<comment type="caution">
    <text evidence="3">The sequence shown here is derived from an EMBL/GenBank/DDBJ whole genome shotgun (WGS) entry which is preliminary data.</text>
</comment>
<feature type="chain" id="PRO_5021265506" description="DUF4177 domain-containing protein" evidence="2">
    <location>
        <begin position="22"/>
        <end position="184"/>
    </location>
</feature>
<reference evidence="3 4" key="1">
    <citation type="journal article" date="2019" name="Environ. Microbiol.">
        <title>Species interactions and distinct microbial communities in high Arctic permafrost affected cryosols are associated with the CH4 and CO2 gas fluxes.</title>
        <authorList>
            <person name="Altshuler I."/>
            <person name="Hamel J."/>
            <person name="Turney S."/>
            <person name="Magnuson E."/>
            <person name="Levesque R."/>
            <person name="Greer C."/>
            <person name="Whyte L.G."/>
        </authorList>
    </citation>
    <scope>NUCLEOTIDE SEQUENCE [LARGE SCALE GENOMIC DNA]</scope>
    <source>
        <strain evidence="3 4">S9.2P</strain>
    </source>
</reference>
<dbReference type="OrthoDB" id="887321at2"/>
<sequence length="184" mass="19946">MFRFCYLLALATTSLAGCSSAPSPGAAQATYMQIFYEGPGWLAGRRVLAYSPAFRGKTGETVQETDSTRVLSPGALLGPQTAESSVVTTETTTTESTPEGTFVTGPDGQRRQQTAATQQREEARQQREEAARFNRGFRMLEKRADLARATLGRALDEAAADGWEVVQMTATGNQGALVYLLQRR</sequence>
<proteinExistence type="predicted"/>
<feature type="signal peptide" evidence="2">
    <location>
        <begin position="1"/>
        <end position="21"/>
    </location>
</feature>
<dbReference type="EMBL" id="RCYZ01000004">
    <property type="protein sequence ID" value="TPG66130.1"/>
    <property type="molecule type" value="Genomic_DNA"/>
</dbReference>
<gene>
    <name evidence="3" type="ORF">EAH73_12235</name>
</gene>
<dbReference type="RefSeq" id="WP_140466912.1">
    <property type="nucleotide sequence ID" value="NZ_RCYZ01000004.1"/>
</dbReference>
<evidence type="ECO:0000313" key="4">
    <source>
        <dbReference type="Proteomes" id="UP000317646"/>
    </source>
</evidence>
<feature type="region of interest" description="Disordered" evidence="1">
    <location>
        <begin position="74"/>
        <end position="111"/>
    </location>
</feature>
<feature type="compositionally biased region" description="Low complexity" evidence="1">
    <location>
        <begin position="81"/>
        <end position="104"/>
    </location>
</feature>
<evidence type="ECO:0008006" key="5">
    <source>
        <dbReference type="Google" id="ProtNLM"/>
    </source>
</evidence>
<protein>
    <recommendedName>
        <fullName evidence="5">DUF4177 domain-containing protein</fullName>
    </recommendedName>
</protein>
<keyword evidence="4" id="KW-1185">Reference proteome</keyword>
<evidence type="ECO:0000256" key="2">
    <source>
        <dbReference type="SAM" id="SignalP"/>
    </source>
</evidence>
<keyword evidence="2" id="KW-0732">Signal</keyword>
<dbReference type="Proteomes" id="UP000317646">
    <property type="component" value="Unassembled WGS sequence"/>
</dbReference>
<accession>A0A502GY55</accession>
<evidence type="ECO:0000313" key="3">
    <source>
        <dbReference type="EMBL" id="TPG66130.1"/>
    </source>
</evidence>